<gene>
    <name evidence="2" type="ORF">CO137_03615</name>
</gene>
<reference evidence="3" key="1">
    <citation type="submission" date="2017-09" db="EMBL/GenBank/DDBJ databases">
        <title>Depth-based differentiation of microbial function through sediment-hosted aquifers and enrichment of novel symbionts in the deep terrestrial subsurface.</title>
        <authorList>
            <person name="Probst A.J."/>
            <person name="Ladd B."/>
            <person name="Jarett J.K."/>
            <person name="Geller-Mcgrath D.E."/>
            <person name="Sieber C.M.K."/>
            <person name="Emerson J.B."/>
            <person name="Anantharaman K."/>
            <person name="Thomas B.C."/>
            <person name="Malmstrom R."/>
            <person name="Stieglmeier M."/>
            <person name="Klingl A."/>
            <person name="Woyke T."/>
            <person name="Ryan C.M."/>
            <person name="Banfield J.F."/>
        </authorList>
    </citation>
    <scope>NUCLEOTIDE SEQUENCE [LARGE SCALE GENOMIC DNA]</scope>
</reference>
<accession>A0A2M7Z615</accession>
<protein>
    <submittedName>
        <fullName evidence="2">Uncharacterized protein</fullName>
    </submittedName>
</protein>
<dbReference type="AlphaFoldDB" id="A0A2M7Z615"/>
<dbReference type="Proteomes" id="UP000230843">
    <property type="component" value="Unassembled WGS sequence"/>
</dbReference>
<proteinExistence type="predicted"/>
<organism evidence="2 3">
    <name type="scientific">Candidatus Magasanikbacteria bacterium CG_4_9_14_3_um_filter_32_9</name>
    <dbReference type="NCBI Taxonomy" id="1974644"/>
    <lineage>
        <taxon>Bacteria</taxon>
        <taxon>Candidatus Magasanikiibacteriota</taxon>
    </lineage>
</organism>
<feature type="region of interest" description="Disordered" evidence="1">
    <location>
        <begin position="1"/>
        <end position="22"/>
    </location>
</feature>
<comment type="caution">
    <text evidence="2">The sequence shown here is derived from an EMBL/GenBank/DDBJ whole genome shotgun (WGS) entry which is preliminary data.</text>
</comment>
<sequence length="354" mass="41609">MNFEKDIYSQPKKETLDSNRPQNRTEEILSSFDLKEGKPISISVVREIILKNEKEITEGIARTFYHSIKSSLFARRMQAIRGTFYTVRRMRVETPQKNILDFVWFLQNPRETQDKRWKQVEKPKLIFTFSMNTERISQEEQKDKMHSFTGTDTFQLEKISIGGVSFGDLNRKETRESIPNLRESDSPDNIFASYESIKEFLEVATKPDELFIEANSQIEKIWEKYRFPPEEAQKLKQAIHEFGNYDFKTRDGYGMIGKCLIVPSQFEEFVRSRFGIFLKHCELTGAKKHRESYSLEERAELDAEKAGSLIHEASIYKETMIIDWTSRQFGREKSIPEIIDLNDNPALKLRIEIE</sequence>
<evidence type="ECO:0000256" key="1">
    <source>
        <dbReference type="SAM" id="MobiDB-lite"/>
    </source>
</evidence>
<name>A0A2M7Z615_9BACT</name>
<evidence type="ECO:0000313" key="2">
    <source>
        <dbReference type="EMBL" id="PJA89570.1"/>
    </source>
</evidence>
<dbReference type="EMBL" id="PFVJ01000077">
    <property type="protein sequence ID" value="PJA89570.1"/>
    <property type="molecule type" value="Genomic_DNA"/>
</dbReference>
<evidence type="ECO:0000313" key="3">
    <source>
        <dbReference type="Proteomes" id="UP000230843"/>
    </source>
</evidence>